<name>A0A8S5PAX4_9CAUD</name>
<dbReference type="Pfam" id="PF06854">
    <property type="entry name" value="Phage_Gp15"/>
    <property type="match status" value="1"/>
</dbReference>
<dbReference type="InterPro" id="IPR009660">
    <property type="entry name" value="Phage_A500_Gp15"/>
</dbReference>
<evidence type="ECO:0008006" key="2">
    <source>
        <dbReference type="Google" id="ProtNLM"/>
    </source>
</evidence>
<accession>A0A8S5PAX4</accession>
<organism evidence="1">
    <name type="scientific">Siphoviridae sp. ctc6d98</name>
    <dbReference type="NCBI Taxonomy" id="2825569"/>
    <lineage>
        <taxon>Viruses</taxon>
        <taxon>Duplodnaviria</taxon>
        <taxon>Heunggongvirae</taxon>
        <taxon>Uroviricota</taxon>
        <taxon>Caudoviricetes</taxon>
    </lineage>
</organism>
<reference evidence="1" key="1">
    <citation type="journal article" date="2021" name="Proc. Natl. Acad. Sci. U.S.A.">
        <title>A Catalog of Tens of Thousands of Viruses from Human Metagenomes Reveals Hidden Associations with Chronic Diseases.</title>
        <authorList>
            <person name="Tisza M.J."/>
            <person name="Buck C.B."/>
        </authorList>
    </citation>
    <scope>NUCLEOTIDE SEQUENCE</scope>
    <source>
        <strain evidence="1">Ctc6d98</strain>
    </source>
</reference>
<dbReference type="EMBL" id="BK015386">
    <property type="protein sequence ID" value="DAE04327.1"/>
    <property type="molecule type" value="Genomic_DNA"/>
</dbReference>
<protein>
    <recommendedName>
        <fullName evidence="2">Bacteriophage Gp15 protein</fullName>
    </recommendedName>
</protein>
<evidence type="ECO:0000313" key="1">
    <source>
        <dbReference type="EMBL" id="DAE04327.1"/>
    </source>
</evidence>
<proteinExistence type="predicted"/>
<sequence length="186" mass="21537">MNVWELPTSLEIGGVGFAIRSDFRAVLDVLKAFNDPDLEDDEKAIVCLKILYEDFDKIPQEKYEEAFQKAVEFIDAGSTSDDSPKPRLMDWEQDAPILIPAVNKVLGTECRVAPYLHWWTFLGAYMEIGEGLFSSVISIRNKKAKGEKLEKYERTFYRENKKLVDFEKRYSEEELQEQERLKALLG</sequence>